<dbReference type="Proteomes" id="UP000295645">
    <property type="component" value="Unassembled WGS sequence"/>
</dbReference>
<gene>
    <name evidence="2" type="ORF">EC912_10914</name>
</gene>
<feature type="region of interest" description="Disordered" evidence="1">
    <location>
        <begin position="78"/>
        <end position="102"/>
    </location>
</feature>
<sequence>MARAQDRPTGDNAATSCTDVEIQGRRVPSYDCLSRLMAAPTRTGTSTAPLASEAQSAMSHRMGLYNDSALRQRMGTNFGRSVEPMRPTVSYPTPLVPALGGH</sequence>
<evidence type="ECO:0000256" key="1">
    <source>
        <dbReference type="SAM" id="MobiDB-lite"/>
    </source>
</evidence>
<dbReference type="AlphaFoldDB" id="A0A4R3YL56"/>
<organism evidence="2 3">
    <name type="scientific">Luteibacter rhizovicinus</name>
    <dbReference type="NCBI Taxonomy" id="242606"/>
    <lineage>
        <taxon>Bacteria</taxon>
        <taxon>Pseudomonadati</taxon>
        <taxon>Pseudomonadota</taxon>
        <taxon>Gammaproteobacteria</taxon>
        <taxon>Lysobacterales</taxon>
        <taxon>Rhodanobacteraceae</taxon>
        <taxon>Luteibacter</taxon>
    </lineage>
</organism>
<name>A0A4R3YL56_9GAMM</name>
<evidence type="ECO:0000313" key="3">
    <source>
        <dbReference type="Proteomes" id="UP000295645"/>
    </source>
</evidence>
<proteinExistence type="predicted"/>
<keyword evidence="3" id="KW-1185">Reference proteome</keyword>
<dbReference type="EMBL" id="SMCS01000009">
    <property type="protein sequence ID" value="TCV91784.1"/>
    <property type="molecule type" value="Genomic_DNA"/>
</dbReference>
<evidence type="ECO:0000313" key="2">
    <source>
        <dbReference type="EMBL" id="TCV91784.1"/>
    </source>
</evidence>
<reference evidence="2 3" key="1">
    <citation type="submission" date="2019-03" db="EMBL/GenBank/DDBJ databases">
        <title>Above-ground endophytic microbial communities from plants in different locations in the United States.</title>
        <authorList>
            <person name="Frank C."/>
        </authorList>
    </citation>
    <scope>NUCLEOTIDE SEQUENCE [LARGE SCALE GENOMIC DNA]</scope>
    <source>
        <strain evidence="2 3">LP_13_YM</strain>
    </source>
</reference>
<comment type="caution">
    <text evidence="2">The sequence shown here is derived from an EMBL/GenBank/DDBJ whole genome shotgun (WGS) entry which is preliminary data.</text>
</comment>
<protein>
    <submittedName>
        <fullName evidence="2">Uncharacterized protein</fullName>
    </submittedName>
</protein>
<accession>A0A4R3YL56</accession>